<dbReference type="VEuPathDB" id="VectorBase:LLONM1_010939"/>
<dbReference type="SUPFAM" id="SSF57959">
    <property type="entry name" value="Leucine zipper domain"/>
    <property type="match status" value="1"/>
</dbReference>
<feature type="domain" description="BZIP" evidence="2">
    <location>
        <begin position="722"/>
        <end position="785"/>
    </location>
</feature>
<organism evidence="4 5">
    <name type="scientific">Lutzomyia longipalpis</name>
    <name type="common">Sand fly</name>
    <dbReference type="NCBI Taxonomy" id="7200"/>
    <lineage>
        <taxon>Eukaryota</taxon>
        <taxon>Metazoa</taxon>
        <taxon>Ecdysozoa</taxon>
        <taxon>Arthropoda</taxon>
        <taxon>Hexapoda</taxon>
        <taxon>Insecta</taxon>
        <taxon>Pterygota</taxon>
        <taxon>Neoptera</taxon>
        <taxon>Endopterygota</taxon>
        <taxon>Diptera</taxon>
        <taxon>Nematocera</taxon>
        <taxon>Psychodoidea</taxon>
        <taxon>Psychodidae</taxon>
        <taxon>Lutzomyia</taxon>
        <taxon>Lutzomyia</taxon>
    </lineage>
</organism>
<proteinExistence type="predicted"/>
<dbReference type="EnsemblMetazoa" id="LLOJ004032-RA">
    <property type="protein sequence ID" value="LLOJ004032-PA"/>
    <property type="gene ID" value="LLOJ004032"/>
</dbReference>
<dbReference type="EMBL" id="GITU01000946">
    <property type="protein sequence ID" value="MBC1169649.1"/>
    <property type="molecule type" value="Transcribed_RNA"/>
</dbReference>
<feature type="compositionally biased region" description="Polar residues" evidence="1">
    <location>
        <begin position="673"/>
        <end position="691"/>
    </location>
</feature>
<dbReference type="PROSITE" id="PS50217">
    <property type="entry name" value="BZIP"/>
    <property type="match status" value="1"/>
</dbReference>
<reference evidence="5" key="1">
    <citation type="submission" date="2012-05" db="EMBL/GenBank/DDBJ databases">
        <title>Whole Genome Assembly of Lutzomyia longipalpis.</title>
        <authorList>
            <person name="Richards S."/>
            <person name="Qu C."/>
            <person name="Dillon R."/>
            <person name="Worley K."/>
            <person name="Scherer S."/>
            <person name="Batterton M."/>
            <person name="Taylor A."/>
            <person name="Hawes A."/>
            <person name="Hernandez B."/>
            <person name="Kovar C."/>
            <person name="Mandapat C."/>
            <person name="Pham C."/>
            <person name="Qu C."/>
            <person name="Jing C."/>
            <person name="Bess C."/>
            <person name="Bandaranaike D."/>
            <person name="Ngo D."/>
            <person name="Ongeri F."/>
            <person name="Arias F."/>
            <person name="Lara F."/>
            <person name="Weissenberger G."/>
            <person name="Kamau G."/>
            <person name="Han H."/>
            <person name="Shen H."/>
            <person name="Dinh H."/>
            <person name="Khalil I."/>
            <person name="Jones J."/>
            <person name="Shafer J."/>
            <person name="Jayaseelan J."/>
            <person name="Quiroz J."/>
            <person name="Blankenburg K."/>
            <person name="Nguyen L."/>
            <person name="Jackson L."/>
            <person name="Francisco L."/>
            <person name="Tang L.-Y."/>
            <person name="Pu L.-L."/>
            <person name="Perales L."/>
            <person name="Lorensuhewa L."/>
            <person name="Munidasa M."/>
            <person name="Coyle M."/>
            <person name="Taylor M."/>
            <person name="Puazo M."/>
            <person name="Firestine M."/>
            <person name="Scheel M."/>
            <person name="Javaid M."/>
            <person name="Wang M."/>
            <person name="Li M."/>
            <person name="Tabassum N."/>
            <person name="Saada N."/>
            <person name="Osuji N."/>
            <person name="Aqrawi P."/>
            <person name="Fu Q."/>
            <person name="Thornton R."/>
            <person name="Raj R."/>
            <person name="Goodspeed R."/>
            <person name="Mata R."/>
            <person name="Najjar R."/>
            <person name="Gubbala S."/>
            <person name="Lee S."/>
            <person name="Denson S."/>
            <person name="Patil S."/>
            <person name="Macmil S."/>
            <person name="Qi S."/>
            <person name="Matskevitch T."/>
            <person name="Palculict T."/>
            <person name="Mathew T."/>
            <person name="Vee V."/>
            <person name="Velamala V."/>
            <person name="Korchina V."/>
            <person name="Cai W."/>
            <person name="Liu W."/>
            <person name="Dai W."/>
            <person name="Zou X."/>
            <person name="Zhu Y."/>
            <person name="Zhang Y."/>
            <person name="Wu Y.-Q."/>
            <person name="Xin Y."/>
            <person name="Nazarath L."/>
            <person name="Kovar C."/>
            <person name="Han Y."/>
            <person name="Muzny D."/>
            <person name="Gibbs R."/>
        </authorList>
    </citation>
    <scope>NUCLEOTIDE SEQUENCE [LARGE SCALE GENOMIC DNA]</scope>
    <source>
        <strain evidence="5">Jacobina</strain>
    </source>
</reference>
<feature type="region of interest" description="Disordered" evidence="1">
    <location>
        <begin position="632"/>
        <end position="722"/>
    </location>
</feature>
<feature type="compositionally biased region" description="Pro residues" evidence="1">
    <location>
        <begin position="636"/>
        <end position="659"/>
    </location>
</feature>
<evidence type="ECO:0000313" key="4">
    <source>
        <dbReference type="EnsemblMetazoa" id="LLOJ004032-PA"/>
    </source>
</evidence>
<dbReference type="AlphaFoldDB" id="A0A1B0CHX0"/>
<dbReference type="GO" id="GO:0005634">
    <property type="term" value="C:nucleus"/>
    <property type="evidence" value="ECO:0007669"/>
    <property type="project" value="UniProtKB-ARBA"/>
</dbReference>
<dbReference type="Proteomes" id="UP000092461">
    <property type="component" value="Unassembled WGS sequence"/>
</dbReference>
<sequence>MFDKFVAPVESQSGVALKVVAKKVVLKNHHLHHLKRQMFIDNGGKNQFMFENIIHFKIICCCTTTTKMMSNNKMIIKVYALDSLVGVVAKGFKISLELNGEFNSRLRCLPYKTEQAAAHHGENLLSSETLKLSTQSLNNSTTEIHQYSYQITDKFLPLGSNNQTNYFVTPEQYDSVNPWDLIVPKSELRSYTQEEDYSNIGTTVTTDLSNTADMVISSADKLQHLTFSALNSVNIGEVLNTPIADSETEFNFTSISGERSINITKPSQNTRSSLGHTNTRSKTSSTQFLSNIKNISKINNQQMLYEQQSLAMSPDPWGDFFDHPMMEFTAISPLSPESPMGSADSPVMPLGTTTDCENSFSWTVDGEEVAMPLSQSEETMCLANAHLHINQPYRSPSDHSYASDGRFKMHDDSCDDMDEGSPTTVENRVLYRDTMISDASKVISFLDEDTNLETVKDFNEILIKKEVEPIDDDYSRSVDVDYKPPTYSQLMKQANESVERMGCPSTDTDEFDLWKQEQKIDFIKPENKAKVTIVEAEVLELIEKKVEPKTLSVRSKLNIKKESSKMKHQRGDLPKLSLNIPPPPRVQSVLEFEQKNQLNTPDIIEETLNLEGDFDLIKYICNQDFDVAQGIIASPVPSPKPSELPPESPVADASPPPSVPASNTCMPKRKRSSVSFYDNPGSVQSYQSSVDEPQPKKKRGRPPKTQSSLPSPSQLEGLTEQDLRYWEMRNKNNEASRRSRLHRKQKEQSMEEEATILMRQHHYLQAKEARLKRKVEWLEIKLKEAIQ</sequence>
<accession>A0A1B0CHX0</accession>
<dbReference type="Gene3D" id="1.20.5.170">
    <property type="match status" value="1"/>
</dbReference>
<dbReference type="InterPro" id="IPR004827">
    <property type="entry name" value="bZIP"/>
</dbReference>
<protein>
    <submittedName>
        <fullName evidence="3">Putative basic region leucine zipper transcription factor</fullName>
    </submittedName>
</protein>
<reference evidence="3" key="2">
    <citation type="journal article" date="2020" name="BMC">
        <title>Leishmania infection induces a limited differential gene expression in the sand fly midgut.</title>
        <authorList>
            <person name="Coutinho-Abreu I.V."/>
            <person name="Serafim T.D."/>
            <person name="Meneses C."/>
            <person name="Kamhawi S."/>
            <person name="Oliveira F."/>
            <person name="Valenzuela J.G."/>
        </authorList>
    </citation>
    <scope>NUCLEOTIDE SEQUENCE</scope>
    <source>
        <strain evidence="3">Jacobina</strain>
        <tissue evidence="3">Midgut</tissue>
    </source>
</reference>
<keyword evidence="5" id="KW-1185">Reference proteome</keyword>
<name>A0A1B0CHX0_LUTLO</name>
<dbReference type="VEuPathDB" id="VectorBase:LLOJ004032"/>
<dbReference type="Pfam" id="PF07716">
    <property type="entry name" value="bZIP_2"/>
    <property type="match status" value="1"/>
</dbReference>
<feature type="region of interest" description="Disordered" evidence="1">
    <location>
        <begin position="729"/>
        <end position="748"/>
    </location>
</feature>
<feature type="compositionally biased region" description="Polar residues" evidence="1">
    <location>
        <begin position="705"/>
        <end position="716"/>
    </location>
</feature>
<dbReference type="InterPro" id="IPR046347">
    <property type="entry name" value="bZIP_sf"/>
</dbReference>
<feature type="region of interest" description="Disordered" evidence="1">
    <location>
        <begin position="261"/>
        <end position="286"/>
    </location>
</feature>
<evidence type="ECO:0000313" key="3">
    <source>
        <dbReference type="EMBL" id="MBC1169649.1"/>
    </source>
</evidence>
<evidence type="ECO:0000259" key="2">
    <source>
        <dbReference type="PROSITE" id="PS50217"/>
    </source>
</evidence>
<evidence type="ECO:0000256" key="1">
    <source>
        <dbReference type="SAM" id="MobiDB-lite"/>
    </source>
</evidence>
<reference evidence="4" key="3">
    <citation type="submission" date="2020-05" db="UniProtKB">
        <authorList>
            <consortium name="EnsemblMetazoa"/>
        </authorList>
    </citation>
    <scope>IDENTIFICATION</scope>
    <source>
        <strain evidence="4">Jacobina</strain>
    </source>
</reference>
<dbReference type="EMBL" id="AJWK01012823">
    <property type="status" value="NOT_ANNOTATED_CDS"/>
    <property type="molecule type" value="Genomic_DNA"/>
</dbReference>
<dbReference type="GO" id="GO:0003700">
    <property type="term" value="F:DNA-binding transcription factor activity"/>
    <property type="evidence" value="ECO:0007669"/>
    <property type="project" value="InterPro"/>
</dbReference>
<evidence type="ECO:0000313" key="5">
    <source>
        <dbReference type="Proteomes" id="UP000092461"/>
    </source>
</evidence>
<dbReference type="CDD" id="cd14813">
    <property type="entry name" value="bZIP_BmCbz-like"/>
    <property type="match status" value="1"/>
</dbReference>